<proteinExistence type="predicted"/>
<dbReference type="InterPro" id="IPR006076">
    <property type="entry name" value="FAD-dep_OxRdtase"/>
</dbReference>
<evidence type="ECO:0000313" key="3">
    <source>
        <dbReference type="Proteomes" id="UP001430848"/>
    </source>
</evidence>
<dbReference type="PANTHER" id="PTHR13847:SF279">
    <property type="entry name" value="FAD DEPENDENT OXIDOREDUCTASE DOMAIN-CONTAINING PROTEIN-RELATED"/>
    <property type="match status" value="1"/>
</dbReference>
<evidence type="ECO:0000259" key="1">
    <source>
        <dbReference type="Pfam" id="PF01266"/>
    </source>
</evidence>
<sequence length="456" mass="49821">MAANQDSHKLLPVADPTSSYWRSELHHLDSYRSTPDLPNESQIVVIGAGIAGVSVAYHLSTAPNPPSILLLEARQTCSGATGRNGGHIKSKTTTLMKHTDKFGVAAADEFAQFVWAQSPALKEVIEKEDINCEFELRRSYDVFKSEDEAARLEAKWKEYLSKGCEWTSNVHWTGSEFAERLTSIKGAKGAFSVPACSLWPYKFVTALLERAMTKNPGLNLQTETPVLSVETQEDGSTVIQTPRDSVKAGKVVFATNAYSAALLPEYRGVITPYKGTATHLAAEDGWEPVFPHLSHTYNIDFGLVPGSETVDYLNPRPDGGIVLGGGNWIFREQRELWYDTVDDSTLIEPIVKSNYFGGYMQRSFLGWKGSGTGVESIWTGIQGATPDGLPHVGKIPGKQSQWILAGFNGGGMALSFLSAKAVAKMTLDNVPFDQSGVKVPILFKTTEERLRKASAI</sequence>
<dbReference type="Gene3D" id="3.30.9.10">
    <property type="entry name" value="D-Amino Acid Oxidase, subunit A, domain 2"/>
    <property type="match status" value="1"/>
</dbReference>
<dbReference type="EMBL" id="JAKNSF020000043">
    <property type="protein sequence ID" value="KAK7726466.1"/>
    <property type="molecule type" value="Genomic_DNA"/>
</dbReference>
<dbReference type="Proteomes" id="UP001430848">
    <property type="component" value="Unassembled WGS sequence"/>
</dbReference>
<accession>A0ABR1P4Q4</accession>
<gene>
    <name evidence="2" type="ORF">SLS63_007626</name>
</gene>
<dbReference type="InterPro" id="IPR036188">
    <property type="entry name" value="FAD/NAD-bd_sf"/>
</dbReference>
<protein>
    <recommendedName>
        <fullName evidence="1">FAD dependent oxidoreductase domain-containing protein</fullName>
    </recommendedName>
</protein>
<dbReference type="SUPFAM" id="SSF51905">
    <property type="entry name" value="FAD/NAD(P)-binding domain"/>
    <property type="match status" value="1"/>
</dbReference>
<name>A0ABR1P4Q4_DIAER</name>
<evidence type="ECO:0000313" key="2">
    <source>
        <dbReference type="EMBL" id="KAK7726466.1"/>
    </source>
</evidence>
<keyword evidence="3" id="KW-1185">Reference proteome</keyword>
<dbReference type="Gene3D" id="3.50.50.60">
    <property type="entry name" value="FAD/NAD(P)-binding domain"/>
    <property type="match status" value="1"/>
</dbReference>
<dbReference type="Pfam" id="PF01266">
    <property type="entry name" value="DAO"/>
    <property type="match status" value="1"/>
</dbReference>
<dbReference type="PANTHER" id="PTHR13847">
    <property type="entry name" value="SARCOSINE DEHYDROGENASE-RELATED"/>
    <property type="match status" value="1"/>
</dbReference>
<organism evidence="2 3">
    <name type="scientific">Diaporthe eres</name>
    <name type="common">Phomopsis oblonga</name>
    <dbReference type="NCBI Taxonomy" id="83184"/>
    <lineage>
        <taxon>Eukaryota</taxon>
        <taxon>Fungi</taxon>
        <taxon>Dikarya</taxon>
        <taxon>Ascomycota</taxon>
        <taxon>Pezizomycotina</taxon>
        <taxon>Sordariomycetes</taxon>
        <taxon>Sordariomycetidae</taxon>
        <taxon>Diaporthales</taxon>
        <taxon>Diaporthaceae</taxon>
        <taxon>Diaporthe</taxon>
        <taxon>Diaporthe eres species complex</taxon>
    </lineage>
</organism>
<reference evidence="2 3" key="1">
    <citation type="submission" date="2024-02" db="EMBL/GenBank/DDBJ databases">
        <title>De novo assembly and annotation of 12 fungi associated with fruit tree decline syndrome in Ontario, Canada.</title>
        <authorList>
            <person name="Sulman M."/>
            <person name="Ellouze W."/>
            <person name="Ilyukhin E."/>
        </authorList>
    </citation>
    <scope>NUCLEOTIDE SEQUENCE [LARGE SCALE GENOMIC DNA]</scope>
    <source>
        <strain evidence="2 3">M169</strain>
    </source>
</reference>
<feature type="domain" description="FAD dependent oxidoreductase" evidence="1">
    <location>
        <begin position="43"/>
        <end position="425"/>
    </location>
</feature>
<comment type="caution">
    <text evidence="2">The sequence shown here is derived from an EMBL/GenBank/DDBJ whole genome shotgun (WGS) entry which is preliminary data.</text>
</comment>